<accession>A0A3G9IUS5</accession>
<name>A0A3G9IUS5_AERCA</name>
<protein>
    <submittedName>
        <fullName evidence="1">Uncharacterized protein</fullName>
    </submittedName>
</protein>
<dbReference type="EMBL" id="CP110176">
    <property type="protein sequence ID" value="UZC84819.1"/>
    <property type="molecule type" value="Genomic_DNA"/>
</dbReference>
<dbReference type="Proteomes" id="UP001163285">
    <property type="component" value="Chromosome"/>
</dbReference>
<organism evidence="1 2">
    <name type="scientific">Aeromonas caviae</name>
    <name type="common">Aeromonas punctata</name>
    <dbReference type="NCBI Taxonomy" id="648"/>
    <lineage>
        <taxon>Bacteria</taxon>
        <taxon>Pseudomonadati</taxon>
        <taxon>Pseudomonadota</taxon>
        <taxon>Gammaproteobacteria</taxon>
        <taxon>Aeromonadales</taxon>
        <taxon>Aeromonadaceae</taxon>
        <taxon>Aeromonas</taxon>
    </lineage>
</organism>
<dbReference type="RefSeq" id="WP_049636362.1">
    <property type="nucleotide sequence ID" value="NZ_AP019195.1"/>
</dbReference>
<reference evidence="1" key="1">
    <citation type="submission" date="2023-04" db="EMBL/GenBank/DDBJ databases">
        <title>Whole Genome Sequence of Multi-drug resistant Aeromonas caviae as a gut pathogen in newborn.</title>
        <authorList>
            <person name="Jadhav S.V."/>
            <person name="Saroj S.D."/>
            <person name="Saha U.B."/>
            <person name="Sen S."/>
            <person name="Kher A."/>
        </authorList>
    </citation>
    <scope>NUCLEOTIDE SEQUENCE</scope>
    <source>
        <strain evidence="1">SVJ23</strain>
    </source>
</reference>
<sequence>MKLVLFIWMGWLWLAAPVHADSPPQLQAPLVADEGLEGHRAYLDGRMALGQFDAMDSLLETLSMGQREFLLFQLLGELKSSGAPSPALLAWVRAQAAKAPQWLVEGKVDGFLVQLPAYDFPAEARLVLSHWQQLAWQDNYRQLLEQDRFDFKQVYYSRNPELAQQQQALLAVLDRQPVSVLRREAQRLAALNLFLPDNQLLLHFIEQTGETALYLKLWRQPVDHDSLTALHTISRFYSGQEASDLLIAASQNSRLMVPALHQLSRLSPLPDGAQQFLLAELGKHQYGGLVAGLLLQMDEPRLLGQLANRLTLQERRHASSVMRFDTGTPDTPPGL</sequence>
<proteinExistence type="predicted"/>
<evidence type="ECO:0000313" key="1">
    <source>
        <dbReference type="EMBL" id="UZC84819.1"/>
    </source>
</evidence>
<evidence type="ECO:0000313" key="2">
    <source>
        <dbReference type="Proteomes" id="UP001163285"/>
    </source>
</evidence>
<gene>
    <name evidence="1" type="ORF">OJY61_13275</name>
</gene>
<dbReference type="AlphaFoldDB" id="A0A3G9IUS5"/>